<dbReference type="EMBL" id="BRYB01001331">
    <property type="protein sequence ID" value="GMI23398.1"/>
    <property type="molecule type" value="Genomic_DNA"/>
</dbReference>
<evidence type="ECO:0000313" key="1">
    <source>
        <dbReference type="EMBL" id="GMI23398.1"/>
    </source>
</evidence>
<reference evidence="1 2" key="1">
    <citation type="journal article" date="2023" name="Commun. Biol.">
        <title>Genome analysis of Parmales, the sister group of diatoms, reveals the evolutionary specialization of diatoms from phago-mixotrophs to photoautotrophs.</title>
        <authorList>
            <person name="Ban H."/>
            <person name="Sato S."/>
            <person name="Yoshikawa S."/>
            <person name="Yamada K."/>
            <person name="Nakamura Y."/>
            <person name="Ichinomiya M."/>
            <person name="Sato N."/>
            <person name="Blanc-Mathieu R."/>
            <person name="Endo H."/>
            <person name="Kuwata A."/>
            <person name="Ogata H."/>
        </authorList>
    </citation>
    <scope>NUCLEOTIDE SEQUENCE [LARGE SCALE GENOMIC DNA]</scope>
</reference>
<sequence>MSAPLPPPSLLSHASKLRHLVSTLSLHTLAAKVHKLPRFPPPIYFLSLVLAGVGVPVSEDLLVMYAYLTTPPKDQAATAAAIFLGVVISDVTTFEIGSRTGDAISLPRPVRKLFLKLNLVSSTPTTSALFKFSRLSSFLTGFGIRLSVGIRGPLMLAAGASGRVRRGWYVAPGAKERARAKRGESGPGRAEAKYMAGTCLGGFGSMALQAGLAMRLLR</sequence>
<gene>
    <name evidence="1" type="ORF">TeGR_g10410</name>
</gene>
<organism evidence="1 2">
    <name type="scientific">Tetraparma gracilis</name>
    <dbReference type="NCBI Taxonomy" id="2962635"/>
    <lineage>
        <taxon>Eukaryota</taxon>
        <taxon>Sar</taxon>
        <taxon>Stramenopiles</taxon>
        <taxon>Ochrophyta</taxon>
        <taxon>Bolidophyceae</taxon>
        <taxon>Parmales</taxon>
        <taxon>Triparmaceae</taxon>
        <taxon>Tetraparma</taxon>
    </lineage>
</organism>
<accession>A0ABQ6MBW5</accession>
<protein>
    <submittedName>
        <fullName evidence="1">Uncharacterized protein</fullName>
    </submittedName>
</protein>
<dbReference type="Proteomes" id="UP001165060">
    <property type="component" value="Unassembled WGS sequence"/>
</dbReference>
<proteinExistence type="predicted"/>
<keyword evidence="2" id="KW-1185">Reference proteome</keyword>
<evidence type="ECO:0000313" key="2">
    <source>
        <dbReference type="Proteomes" id="UP001165060"/>
    </source>
</evidence>
<name>A0ABQ6MBW5_9STRA</name>
<comment type="caution">
    <text evidence="1">The sequence shown here is derived from an EMBL/GenBank/DDBJ whole genome shotgun (WGS) entry which is preliminary data.</text>
</comment>